<dbReference type="OrthoDB" id="338622at2759"/>
<evidence type="ECO:0000313" key="16">
    <source>
        <dbReference type="EMBL" id="KAF2665702.1"/>
    </source>
</evidence>
<evidence type="ECO:0000256" key="13">
    <source>
        <dbReference type="ARBA" id="ARBA00077538"/>
    </source>
</evidence>
<evidence type="ECO:0000256" key="14">
    <source>
        <dbReference type="SAM" id="MobiDB-lite"/>
    </source>
</evidence>
<keyword evidence="7" id="KW-1015">Disulfide bond</keyword>
<evidence type="ECO:0000259" key="15">
    <source>
        <dbReference type="PROSITE" id="PS51352"/>
    </source>
</evidence>
<dbReference type="GO" id="GO:0005737">
    <property type="term" value="C:cytoplasm"/>
    <property type="evidence" value="ECO:0007669"/>
    <property type="project" value="TreeGrafter"/>
</dbReference>
<dbReference type="CDD" id="cd03017">
    <property type="entry name" value="PRX_BCP"/>
    <property type="match status" value="1"/>
</dbReference>
<keyword evidence="4" id="KW-0575">Peroxidase</keyword>
<comment type="catalytic activity">
    <reaction evidence="12">
        <text>a hydroperoxide + [thioredoxin]-dithiol = an alcohol + [thioredoxin]-disulfide + H2O</text>
        <dbReference type="Rhea" id="RHEA:62620"/>
        <dbReference type="Rhea" id="RHEA-COMP:10698"/>
        <dbReference type="Rhea" id="RHEA-COMP:10700"/>
        <dbReference type="ChEBI" id="CHEBI:15377"/>
        <dbReference type="ChEBI" id="CHEBI:29950"/>
        <dbReference type="ChEBI" id="CHEBI:30879"/>
        <dbReference type="ChEBI" id="CHEBI:35924"/>
        <dbReference type="ChEBI" id="CHEBI:50058"/>
        <dbReference type="EC" id="1.11.1.24"/>
    </reaction>
</comment>
<evidence type="ECO:0000256" key="11">
    <source>
        <dbReference type="ARBA" id="ARBA00038489"/>
    </source>
</evidence>
<dbReference type="GO" id="GO:0045454">
    <property type="term" value="P:cell redox homeostasis"/>
    <property type="evidence" value="ECO:0007669"/>
    <property type="project" value="TreeGrafter"/>
</dbReference>
<feature type="compositionally biased region" description="Basic and acidic residues" evidence="14">
    <location>
        <begin position="52"/>
        <end position="79"/>
    </location>
</feature>
<evidence type="ECO:0000256" key="2">
    <source>
        <dbReference type="ARBA" id="ARBA00011245"/>
    </source>
</evidence>
<dbReference type="PROSITE" id="PS51352">
    <property type="entry name" value="THIOREDOXIN_2"/>
    <property type="match status" value="1"/>
</dbReference>
<dbReference type="EC" id="1.11.1.24" evidence="3"/>
<evidence type="ECO:0000256" key="12">
    <source>
        <dbReference type="ARBA" id="ARBA00049091"/>
    </source>
</evidence>
<dbReference type="Pfam" id="PF00578">
    <property type="entry name" value="AhpC-TSA"/>
    <property type="match status" value="1"/>
</dbReference>
<gene>
    <name evidence="16" type="ORF">BT63DRAFT_72925</name>
</gene>
<name>A0A6A6U0S1_9PEZI</name>
<keyword evidence="17" id="KW-1185">Reference proteome</keyword>
<evidence type="ECO:0000256" key="7">
    <source>
        <dbReference type="ARBA" id="ARBA00023157"/>
    </source>
</evidence>
<dbReference type="InterPro" id="IPR050924">
    <property type="entry name" value="Peroxiredoxin_BCP/PrxQ"/>
</dbReference>
<evidence type="ECO:0000313" key="17">
    <source>
        <dbReference type="Proteomes" id="UP000799302"/>
    </source>
</evidence>
<evidence type="ECO:0000256" key="3">
    <source>
        <dbReference type="ARBA" id="ARBA00013017"/>
    </source>
</evidence>
<evidence type="ECO:0000256" key="6">
    <source>
        <dbReference type="ARBA" id="ARBA00023002"/>
    </source>
</evidence>
<comment type="subcellular location">
    <subcellularLocation>
        <location evidence="1">Nucleus</location>
    </subcellularLocation>
</comment>
<evidence type="ECO:0000256" key="5">
    <source>
        <dbReference type="ARBA" id="ARBA00022862"/>
    </source>
</evidence>
<keyword evidence="9" id="KW-0676">Redox-active center</keyword>
<dbReference type="FunFam" id="3.40.30.10:FF:000157">
    <property type="entry name" value="DOT5p Nuclear thiol peroxidase"/>
    <property type="match status" value="1"/>
</dbReference>
<keyword evidence="8" id="KW-0539">Nucleus</keyword>
<protein>
    <recommendedName>
        <fullName evidence="3">thioredoxin-dependent peroxiredoxin</fullName>
        <ecNumber evidence="3">1.11.1.24</ecNumber>
    </recommendedName>
    <alternativeName>
        <fullName evidence="13">Nuclear thiol peroxidase</fullName>
    </alternativeName>
    <alternativeName>
        <fullName evidence="10">Thioredoxin peroxidase</fullName>
    </alternativeName>
</protein>
<evidence type="ECO:0000256" key="9">
    <source>
        <dbReference type="ARBA" id="ARBA00023284"/>
    </source>
</evidence>
<evidence type="ECO:0000256" key="8">
    <source>
        <dbReference type="ARBA" id="ARBA00023242"/>
    </source>
</evidence>
<reference evidence="16" key="1">
    <citation type="journal article" date="2020" name="Stud. Mycol.">
        <title>101 Dothideomycetes genomes: a test case for predicting lifestyles and emergence of pathogens.</title>
        <authorList>
            <person name="Haridas S."/>
            <person name="Albert R."/>
            <person name="Binder M."/>
            <person name="Bloem J."/>
            <person name="Labutti K."/>
            <person name="Salamov A."/>
            <person name="Andreopoulos B."/>
            <person name="Baker S."/>
            <person name="Barry K."/>
            <person name="Bills G."/>
            <person name="Bluhm B."/>
            <person name="Cannon C."/>
            <person name="Castanera R."/>
            <person name="Culley D."/>
            <person name="Daum C."/>
            <person name="Ezra D."/>
            <person name="Gonzalez J."/>
            <person name="Henrissat B."/>
            <person name="Kuo A."/>
            <person name="Liang C."/>
            <person name="Lipzen A."/>
            <person name="Lutzoni F."/>
            <person name="Magnuson J."/>
            <person name="Mondo S."/>
            <person name="Nolan M."/>
            <person name="Ohm R."/>
            <person name="Pangilinan J."/>
            <person name="Park H.-J."/>
            <person name="Ramirez L."/>
            <person name="Alfaro M."/>
            <person name="Sun H."/>
            <person name="Tritt A."/>
            <person name="Yoshinaga Y."/>
            <person name="Zwiers L.-H."/>
            <person name="Turgeon B."/>
            <person name="Goodwin S."/>
            <person name="Spatafora J."/>
            <person name="Crous P."/>
            <person name="Grigoriev I."/>
        </authorList>
    </citation>
    <scope>NUCLEOTIDE SEQUENCE</scope>
    <source>
        <strain evidence="16">CBS 115976</strain>
    </source>
</reference>
<organism evidence="16 17">
    <name type="scientific">Microthyrium microscopicum</name>
    <dbReference type="NCBI Taxonomy" id="703497"/>
    <lineage>
        <taxon>Eukaryota</taxon>
        <taxon>Fungi</taxon>
        <taxon>Dikarya</taxon>
        <taxon>Ascomycota</taxon>
        <taxon>Pezizomycotina</taxon>
        <taxon>Dothideomycetes</taxon>
        <taxon>Dothideomycetes incertae sedis</taxon>
        <taxon>Microthyriales</taxon>
        <taxon>Microthyriaceae</taxon>
        <taxon>Microthyrium</taxon>
    </lineage>
</organism>
<dbReference type="InterPro" id="IPR013766">
    <property type="entry name" value="Thioredoxin_domain"/>
</dbReference>
<keyword evidence="5" id="KW-0049">Antioxidant</keyword>
<dbReference type="EMBL" id="MU004240">
    <property type="protein sequence ID" value="KAF2665702.1"/>
    <property type="molecule type" value="Genomic_DNA"/>
</dbReference>
<comment type="similarity">
    <text evidence="11">Belongs to the peroxiredoxin family. BCP/PrxQ subfamily.</text>
</comment>
<feature type="region of interest" description="Disordered" evidence="14">
    <location>
        <begin position="1"/>
        <end position="98"/>
    </location>
</feature>
<dbReference type="PANTHER" id="PTHR42801:SF23">
    <property type="entry name" value="PEROXIREDOXIN DOT5"/>
    <property type="match status" value="1"/>
</dbReference>
<dbReference type="GO" id="GO:0034599">
    <property type="term" value="P:cellular response to oxidative stress"/>
    <property type="evidence" value="ECO:0007669"/>
    <property type="project" value="TreeGrafter"/>
</dbReference>
<evidence type="ECO:0000256" key="4">
    <source>
        <dbReference type="ARBA" id="ARBA00022559"/>
    </source>
</evidence>
<comment type="subunit">
    <text evidence="2">Monomer.</text>
</comment>
<evidence type="ECO:0000256" key="1">
    <source>
        <dbReference type="ARBA" id="ARBA00004123"/>
    </source>
</evidence>
<proteinExistence type="inferred from homology"/>
<dbReference type="AlphaFoldDB" id="A0A6A6U0S1"/>
<dbReference type="GO" id="GO:0005634">
    <property type="term" value="C:nucleus"/>
    <property type="evidence" value="ECO:0007669"/>
    <property type="project" value="UniProtKB-SubCell"/>
</dbReference>
<dbReference type="InterPro" id="IPR036249">
    <property type="entry name" value="Thioredoxin-like_sf"/>
</dbReference>
<feature type="domain" description="Thioredoxin" evidence="15">
    <location>
        <begin position="85"/>
        <end position="238"/>
    </location>
</feature>
<dbReference type="PANTHER" id="PTHR42801">
    <property type="entry name" value="THIOREDOXIN-DEPENDENT PEROXIDE REDUCTASE"/>
    <property type="match status" value="1"/>
</dbReference>
<dbReference type="Gene3D" id="3.40.30.10">
    <property type="entry name" value="Glutaredoxin"/>
    <property type="match status" value="1"/>
</dbReference>
<dbReference type="InterPro" id="IPR000866">
    <property type="entry name" value="AhpC/TSA"/>
</dbReference>
<dbReference type="GO" id="GO:0008379">
    <property type="term" value="F:thioredoxin peroxidase activity"/>
    <property type="evidence" value="ECO:0007669"/>
    <property type="project" value="TreeGrafter"/>
</dbReference>
<feature type="compositionally biased region" description="Low complexity" evidence="14">
    <location>
        <begin position="37"/>
        <end position="51"/>
    </location>
</feature>
<dbReference type="Proteomes" id="UP000799302">
    <property type="component" value="Unassembled WGS sequence"/>
</dbReference>
<dbReference type="SUPFAM" id="SSF52833">
    <property type="entry name" value="Thioredoxin-like"/>
    <property type="match status" value="1"/>
</dbReference>
<keyword evidence="6" id="KW-0560">Oxidoreductase</keyword>
<evidence type="ECO:0000256" key="10">
    <source>
        <dbReference type="ARBA" id="ARBA00032824"/>
    </source>
</evidence>
<sequence>MVELRKRPARAPPAETRPAKKKAAAKPTPAPKKAAKAKAAAPAAAAALGEASEPKEEEDKAPAKVEKPDAEPSKPDVEPSKQGPPAVGDTIDLEGFGGELETQDGKKVTLKKLVDESKAGVVLFTYPKANTPGCTVQACAFRDGSEYLHSKGLVIYGLSGDSPKSNTTFKTKQNLQYDLLCNSAYTLIGAIGMQQGTAHKTKRGVFAVDKSGKVLLSFAGGPKPTVDAVKKLVDEMDKV</sequence>
<accession>A0A6A6U0S1</accession>